<comment type="caution">
    <text evidence="2">The sequence shown here is derived from an EMBL/GenBank/DDBJ whole genome shotgun (WGS) entry which is preliminary data.</text>
</comment>
<evidence type="ECO:0000313" key="2">
    <source>
        <dbReference type="EMBL" id="CAK0857195.1"/>
    </source>
</evidence>
<feature type="region of interest" description="Disordered" evidence="1">
    <location>
        <begin position="34"/>
        <end position="78"/>
    </location>
</feature>
<proteinExistence type="predicted"/>
<evidence type="ECO:0008006" key="4">
    <source>
        <dbReference type="Google" id="ProtNLM"/>
    </source>
</evidence>
<protein>
    <recommendedName>
        <fullName evidence="4">Tetratricopeptide repeat protein</fullName>
    </recommendedName>
</protein>
<evidence type="ECO:0000313" key="3">
    <source>
        <dbReference type="Proteomes" id="UP001189429"/>
    </source>
</evidence>
<gene>
    <name evidence="2" type="ORF">PCOR1329_LOCUS47371</name>
</gene>
<dbReference type="EMBL" id="CAUYUJ010015707">
    <property type="protein sequence ID" value="CAK0857195.1"/>
    <property type="molecule type" value="Genomic_DNA"/>
</dbReference>
<dbReference type="Proteomes" id="UP001189429">
    <property type="component" value="Unassembled WGS sequence"/>
</dbReference>
<keyword evidence="3" id="KW-1185">Reference proteome</keyword>
<evidence type="ECO:0000256" key="1">
    <source>
        <dbReference type="SAM" id="MobiDB-lite"/>
    </source>
</evidence>
<accession>A0ABN9UCL9</accession>
<feature type="compositionally biased region" description="Acidic residues" evidence="1">
    <location>
        <begin position="36"/>
        <end position="52"/>
    </location>
</feature>
<sequence length="78" mass="8425">MQSVLDFGEQIKREGNEAFANENWEGALTRYCQGDEASEDPDLGEILGDEGDPAGLRGARGRARSEKARAARTSGSRP</sequence>
<reference evidence="2" key="1">
    <citation type="submission" date="2023-10" db="EMBL/GenBank/DDBJ databases">
        <authorList>
            <person name="Chen Y."/>
            <person name="Shah S."/>
            <person name="Dougan E. K."/>
            <person name="Thang M."/>
            <person name="Chan C."/>
        </authorList>
    </citation>
    <scope>NUCLEOTIDE SEQUENCE [LARGE SCALE GENOMIC DNA]</scope>
</reference>
<name>A0ABN9UCL9_9DINO</name>
<organism evidence="2 3">
    <name type="scientific">Prorocentrum cordatum</name>
    <dbReference type="NCBI Taxonomy" id="2364126"/>
    <lineage>
        <taxon>Eukaryota</taxon>
        <taxon>Sar</taxon>
        <taxon>Alveolata</taxon>
        <taxon>Dinophyceae</taxon>
        <taxon>Prorocentrales</taxon>
        <taxon>Prorocentraceae</taxon>
        <taxon>Prorocentrum</taxon>
    </lineage>
</organism>